<dbReference type="EMBL" id="CP155573">
    <property type="protein sequence ID" value="XFO66569.1"/>
    <property type="molecule type" value="Genomic_DNA"/>
</dbReference>
<keyword evidence="1" id="KW-0812">Transmembrane</keyword>
<evidence type="ECO:0000256" key="1">
    <source>
        <dbReference type="SAM" id="Phobius"/>
    </source>
</evidence>
<organism evidence="2 3">
    <name type="scientific">Sporomusa silvacetica DSM 10669</name>
    <dbReference type="NCBI Taxonomy" id="1123289"/>
    <lineage>
        <taxon>Bacteria</taxon>
        <taxon>Bacillati</taxon>
        <taxon>Bacillota</taxon>
        <taxon>Negativicutes</taxon>
        <taxon>Selenomonadales</taxon>
        <taxon>Sporomusaceae</taxon>
        <taxon>Sporomusa</taxon>
    </lineage>
</organism>
<keyword evidence="1" id="KW-1133">Transmembrane helix</keyword>
<protein>
    <recommendedName>
        <fullName evidence="4">Sporulation protein YjcZ</fullName>
    </recommendedName>
</protein>
<evidence type="ECO:0008006" key="4">
    <source>
        <dbReference type="Google" id="ProtNLM"/>
    </source>
</evidence>
<evidence type="ECO:0000313" key="2">
    <source>
        <dbReference type="EMBL" id="XFO66569.1"/>
    </source>
</evidence>
<keyword evidence="3" id="KW-1185">Reference proteome</keyword>
<evidence type="ECO:0000313" key="3">
    <source>
        <dbReference type="Proteomes" id="UP000216752"/>
    </source>
</evidence>
<dbReference type="Proteomes" id="UP000216752">
    <property type="component" value="Chromosome"/>
</dbReference>
<proteinExistence type="predicted"/>
<sequence length="33" mass="3647">MSHCGFGGRGFGGIWIIIIIILLFFFEGDDTTL</sequence>
<keyword evidence="1" id="KW-0472">Membrane</keyword>
<feature type="transmembrane region" description="Helical" evidence="1">
    <location>
        <begin position="6"/>
        <end position="26"/>
    </location>
</feature>
<name>A0ABZ3IMA5_9FIRM</name>
<reference evidence="2" key="1">
    <citation type="submission" date="2024-05" db="EMBL/GenBank/DDBJ databases">
        <title>Isolation and characterization of Sporomusa carbonis sp. nov., a carboxydotrophic hydrogenogen in the genus of Sporomusa isolated from a charcoal burning pile.</title>
        <authorList>
            <person name="Boeer T."/>
            <person name="Rosenbaum F."/>
            <person name="Eysell L."/>
            <person name="Mueller V."/>
            <person name="Daniel R."/>
            <person name="Poehlein A."/>
        </authorList>
    </citation>
    <scope>NUCLEOTIDE SEQUENCE [LARGE SCALE GENOMIC DNA]</scope>
    <source>
        <strain evidence="2">DSM 10669</strain>
    </source>
</reference>
<accession>A0ABZ3IMA5</accession>
<gene>
    <name evidence="2" type="ORF">SPSIL_027260</name>
</gene>